<dbReference type="RefSeq" id="WP_185661747.1">
    <property type="nucleotide sequence ID" value="NZ_CAWPOO010000013.1"/>
</dbReference>
<gene>
    <name evidence="3" type="ORF">H5P27_17655</name>
</gene>
<dbReference type="InterPro" id="IPR032466">
    <property type="entry name" value="Metal_Hydrolase"/>
</dbReference>
<protein>
    <submittedName>
        <fullName evidence="3">Amidohydrolase family protein</fullName>
    </submittedName>
</protein>
<dbReference type="GO" id="GO:0016812">
    <property type="term" value="F:hydrolase activity, acting on carbon-nitrogen (but not peptide) bonds, in cyclic amides"/>
    <property type="evidence" value="ECO:0007669"/>
    <property type="project" value="TreeGrafter"/>
</dbReference>
<dbReference type="Proteomes" id="UP000526501">
    <property type="component" value="Unassembled WGS sequence"/>
</dbReference>
<evidence type="ECO:0000256" key="1">
    <source>
        <dbReference type="ARBA" id="ARBA00001947"/>
    </source>
</evidence>
<dbReference type="AlphaFoldDB" id="A0A7X1B9M5"/>
<dbReference type="Pfam" id="PF01979">
    <property type="entry name" value="Amidohydro_1"/>
    <property type="match status" value="1"/>
</dbReference>
<name>A0A7X1B9M5_9BACT</name>
<proteinExistence type="predicted"/>
<dbReference type="PANTHER" id="PTHR11647">
    <property type="entry name" value="HYDRANTOINASE/DIHYDROPYRIMIDINASE FAMILY MEMBER"/>
    <property type="match status" value="1"/>
</dbReference>
<evidence type="ECO:0000259" key="2">
    <source>
        <dbReference type="Pfam" id="PF01979"/>
    </source>
</evidence>
<dbReference type="Gene3D" id="3.20.20.140">
    <property type="entry name" value="Metal-dependent hydrolases"/>
    <property type="match status" value="1"/>
</dbReference>
<dbReference type="InterPro" id="IPR011059">
    <property type="entry name" value="Metal-dep_hydrolase_composite"/>
</dbReference>
<comment type="cofactor">
    <cofactor evidence="1">
        <name>Zn(2+)</name>
        <dbReference type="ChEBI" id="CHEBI:29105"/>
    </cofactor>
</comment>
<dbReference type="InterPro" id="IPR006680">
    <property type="entry name" value="Amidohydro-rel"/>
</dbReference>
<dbReference type="GO" id="GO:0005829">
    <property type="term" value="C:cytosol"/>
    <property type="evidence" value="ECO:0007669"/>
    <property type="project" value="TreeGrafter"/>
</dbReference>
<organism evidence="3 4">
    <name type="scientific">Pelagicoccus albus</name>
    <dbReference type="NCBI Taxonomy" id="415222"/>
    <lineage>
        <taxon>Bacteria</taxon>
        <taxon>Pseudomonadati</taxon>
        <taxon>Verrucomicrobiota</taxon>
        <taxon>Opitutia</taxon>
        <taxon>Puniceicoccales</taxon>
        <taxon>Pelagicoccaceae</taxon>
        <taxon>Pelagicoccus</taxon>
    </lineage>
</organism>
<dbReference type="Gene3D" id="2.30.40.10">
    <property type="entry name" value="Urease, subunit C, domain 1"/>
    <property type="match status" value="1"/>
</dbReference>
<accession>A0A7X1B9M5</accession>
<dbReference type="SUPFAM" id="SSF51338">
    <property type="entry name" value="Composite domain of metallo-dependent hydrolases"/>
    <property type="match status" value="1"/>
</dbReference>
<dbReference type="PANTHER" id="PTHR11647:SF1">
    <property type="entry name" value="COLLAPSIN RESPONSE MEDIATOR PROTEIN"/>
    <property type="match status" value="1"/>
</dbReference>
<evidence type="ECO:0000313" key="3">
    <source>
        <dbReference type="EMBL" id="MBC2607884.1"/>
    </source>
</evidence>
<keyword evidence="3" id="KW-0378">Hydrolase</keyword>
<comment type="caution">
    <text evidence="3">The sequence shown here is derived from an EMBL/GenBank/DDBJ whole genome shotgun (WGS) entry which is preliminary data.</text>
</comment>
<keyword evidence="4" id="KW-1185">Reference proteome</keyword>
<dbReference type="SUPFAM" id="SSF51556">
    <property type="entry name" value="Metallo-dependent hydrolases"/>
    <property type="match status" value="1"/>
</dbReference>
<reference evidence="3 4" key="1">
    <citation type="submission" date="2020-07" db="EMBL/GenBank/DDBJ databases">
        <authorList>
            <person name="Feng X."/>
        </authorList>
    </citation>
    <scope>NUCLEOTIDE SEQUENCE [LARGE SCALE GENOMIC DNA]</scope>
    <source>
        <strain evidence="3 4">JCM23202</strain>
    </source>
</reference>
<dbReference type="EMBL" id="JACHVC010000013">
    <property type="protein sequence ID" value="MBC2607884.1"/>
    <property type="molecule type" value="Genomic_DNA"/>
</dbReference>
<dbReference type="InterPro" id="IPR050378">
    <property type="entry name" value="Metallo-dep_Hydrolases_sf"/>
</dbReference>
<feature type="domain" description="Amidohydrolase-related" evidence="2">
    <location>
        <begin position="315"/>
        <end position="459"/>
    </location>
</feature>
<evidence type="ECO:0000313" key="4">
    <source>
        <dbReference type="Proteomes" id="UP000526501"/>
    </source>
</evidence>
<sequence length="494" mass="54825">MRVDLLIKNGTIVSGSGRKKAEIAVKNGKIVAIYSGESPYTADETIDAEGLFVLPGVVDTEAHPGCYNPFRSDLATESRAAAATGVTTWGVHQPSTRLGAEPFVEYVQAEDVGPFLPVMPGCVKIIEEVSAVDVFITPMVETDEQVAEIPQLAEEFGMTSYKLYCQSMKPELDKYWAGRKAGLGAGFDDGVIFSTMREVAKLGGSAITQIHAENWQIARLFEKELIEDGRTDFAAWTDRSPDFCEVHHVRSFGYLAKITGSPLFIQHSSTAATHEEIMRIQGEGVTIYGNSGPSWLYLEPNQEAWRINVPIRYPDNRAAIWDALAKGKGVNTVSSDHVISWPPNHRKDMFNDNIWKLRTGFTSRVEMLVPVMLSYGVNEGRITLERMVEVLCEDPARIFGLFPKKGSIEVGADADFCFVDLEREITVNEKNVTSASGWSVVEGHTFKGWPVRTILRGKTIAHWKEGEESPYVVPTEESNGEYLPRINGSKYYKI</sequence>